<gene>
    <name evidence="12" type="ORF">PARMNEM_LOCUS14390</name>
    <name evidence="13" type="ORF">PARMNEM_LOCUS21561</name>
    <name evidence="9" type="ORF">PARMNEM_LOCUS5053</name>
    <name evidence="10" type="ORF">PARMNEM_LOCUS6903</name>
    <name evidence="11" type="ORF">PARMNEM_LOCUS9546</name>
</gene>
<dbReference type="GO" id="GO:0004518">
    <property type="term" value="F:nuclease activity"/>
    <property type="evidence" value="ECO:0007669"/>
    <property type="project" value="UniProtKB-KW"/>
</dbReference>
<comment type="caution">
    <text evidence="11">The sequence shown here is derived from an EMBL/GenBank/DDBJ whole genome shotgun (WGS) entry which is preliminary data.</text>
</comment>
<evidence type="ECO:0000256" key="2">
    <source>
        <dbReference type="ARBA" id="ARBA00004123"/>
    </source>
</evidence>
<keyword evidence="5" id="KW-0479">Metal-binding</keyword>
<dbReference type="EMBL" id="CAVLGL010000148">
    <property type="protein sequence ID" value="CAK1603150.1"/>
    <property type="molecule type" value="Genomic_DNA"/>
</dbReference>
<dbReference type="EMBL" id="CAVLGL010000057">
    <property type="protein sequence ID" value="CAK1583692.1"/>
    <property type="molecule type" value="Genomic_DNA"/>
</dbReference>
<comment type="cofactor">
    <cofactor evidence="1">
        <name>a divalent metal cation</name>
        <dbReference type="ChEBI" id="CHEBI:60240"/>
    </cofactor>
</comment>
<feature type="domain" description="DDE Tnp4" evidence="8">
    <location>
        <begin position="165"/>
        <end position="339"/>
    </location>
</feature>
<protein>
    <recommendedName>
        <fullName evidence="8">DDE Tnp4 domain-containing protein</fullName>
    </recommendedName>
</protein>
<dbReference type="Proteomes" id="UP001314205">
    <property type="component" value="Unassembled WGS sequence"/>
</dbReference>
<evidence type="ECO:0000313" key="11">
    <source>
        <dbReference type="EMBL" id="CAK1588981.1"/>
    </source>
</evidence>
<dbReference type="PANTHER" id="PTHR22930:SF269">
    <property type="entry name" value="NUCLEASE HARBI1-LIKE PROTEIN"/>
    <property type="match status" value="1"/>
</dbReference>
<evidence type="ECO:0000313" key="10">
    <source>
        <dbReference type="EMBL" id="CAK1585880.1"/>
    </source>
</evidence>
<dbReference type="InterPro" id="IPR045249">
    <property type="entry name" value="HARBI1-like"/>
</dbReference>
<evidence type="ECO:0000256" key="6">
    <source>
        <dbReference type="ARBA" id="ARBA00022801"/>
    </source>
</evidence>
<evidence type="ECO:0000259" key="8">
    <source>
        <dbReference type="Pfam" id="PF13359"/>
    </source>
</evidence>
<evidence type="ECO:0000313" key="9">
    <source>
        <dbReference type="EMBL" id="CAK1583692.1"/>
    </source>
</evidence>
<evidence type="ECO:0000256" key="4">
    <source>
        <dbReference type="ARBA" id="ARBA00022722"/>
    </source>
</evidence>
<evidence type="ECO:0000313" key="13">
    <source>
        <dbReference type="EMBL" id="CAK1603150.1"/>
    </source>
</evidence>
<evidence type="ECO:0000256" key="7">
    <source>
        <dbReference type="ARBA" id="ARBA00023242"/>
    </source>
</evidence>
<dbReference type="Pfam" id="PF13359">
    <property type="entry name" value="DDE_Tnp_4"/>
    <property type="match status" value="1"/>
</dbReference>
<keyword evidence="14" id="KW-1185">Reference proteome</keyword>
<evidence type="ECO:0000313" key="14">
    <source>
        <dbReference type="Proteomes" id="UP001314205"/>
    </source>
</evidence>
<sequence length="400" mass="46440">MINVRRICVAYILYKRRNKKTRVHVDPFLENRLLAGAFVTRFGKLQNNERKFKNYFRMSIRSFDELLCKIENKLQKSSLRRITIQPIERLAITLRYLATGNTFTDLHYSYVIGIATISEIVRQVCYIIWIELKSECIPQLNGIKWKEIAEGFLTYTNFPNCLGAIDGKHIRVIRPPHSGSLYFNYKKYYSVVLLAMCDADYNFTYINVGTSGSNADSTIFRRSQLYTKLESNTLGIPDPQELPIICPEVAYPSSVRAKLPFVIVGDEAFGLSSHVMRPYARDNLPYKKKIFNYRLSRARRYIECTFGIMSNKFRIFHRSMNVKLDLAQLIVKTACVLHNFIRKRDGYKVSHTFVTNGFTGPLPRQQTESSNTSASNIRDIFADYFINEGKVSWQHLYIIN</sequence>
<dbReference type="GO" id="GO:0016787">
    <property type="term" value="F:hydrolase activity"/>
    <property type="evidence" value="ECO:0007669"/>
    <property type="project" value="UniProtKB-KW"/>
</dbReference>
<accession>A0AAV1L152</accession>
<dbReference type="EMBL" id="CAVLGL010000083">
    <property type="protein sequence ID" value="CAK1588981.1"/>
    <property type="molecule type" value="Genomic_DNA"/>
</dbReference>
<evidence type="ECO:0000313" key="12">
    <source>
        <dbReference type="EMBL" id="CAK1594816.1"/>
    </source>
</evidence>
<evidence type="ECO:0000256" key="1">
    <source>
        <dbReference type="ARBA" id="ARBA00001968"/>
    </source>
</evidence>
<comment type="similarity">
    <text evidence="3">Belongs to the HARBI1 family.</text>
</comment>
<evidence type="ECO:0000256" key="3">
    <source>
        <dbReference type="ARBA" id="ARBA00006958"/>
    </source>
</evidence>
<name>A0AAV1L152_9NEOP</name>
<dbReference type="InterPro" id="IPR027806">
    <property type="entry name" value="HARBI1_dom"/>
</dbReference>
<proteinExistence type="inferred from homology"/>
<evidence type="ECO:0000256" key="5">
    <source>
        <dbReference type="ARBA" id="ARBA00022723"/>
    </source>
</evidence>
<organism evidence="11 14">
    <name type="scientific">Parnassius mnemosyne</name>
    <name type="common">clouded apollo</name>
    <dbReference type="NCBI Taxonomy" id="213953"/>
    <lineage>
        <taxon>Eukaryota</taxon>
        <taxon>Metazoa</taxon>
        <taxon>Ecdysozoa</taxon>
        <taxon>Arthropoda</taxon>
        <taxon>Hexapoda</taxon>
        <taxon>Insecta</taxon>
        <taxon>Pterygota</taxon>
        <taxon>Neoptera</taxon>
        <taxon>Endopterygota</taxon>
        <taxon>Lepidoptera</taxon>
        <taxon>Glossata</taxon>
        <taxon>Ditrysia</taxon>
        <taxon>Papilionoidea</taxon>
        <taxon>Papilionidae</taxon>
        <taxon>Parnassiinae</taxon>
        <taxon>Parnassini</taxon>
        <taxon>Parnassius</taxon>
        <taxon>Driopa</taxon>
    </lineage>
</organism>
<keyword evidence="7" id="KW-0539">Nucleus</keyword>
<dbReference type="PANTHER" id="PTHR22930">
    <property type="match status" value="1"/>
</dbReference>
<keyword evidence="6" id="KW-0378">Hydrolase</keyword>
<dbReference type="EMBL" id="CAVLGL010000091">
    <property type="protein sequence ID" value="CAK1594816.1"/>
    <property type="molecule type" value="Genomic_DNA"/>
</dbReference>
<keyword evidence="4" id="KW-0540">Nuclease</keyword>
<comment type="subcellular location">
    <subcellularLocation>
        <location evidence="2">Nucleus</location>
    </subcellularLocation>
</comment>
<dbReference type="GO" id="GO:0046872">
    <property type="term" value="F:metal ion binding"/>
    <property type="evidence" value="ECO:0007669"/>
    <property type="project" value="UniProtKB-KW"/>
</dbReference>
<dbReference type="EMBL" id="CAVLGL010000080">
    <property type="protein sequence ID" value="CAK1585880.1"/>
    <property type="molecule type" value="Genomic_DNA"/>
</dbReference>
<reference evidence="11 14" key="1">
    <citation type="submission" date="2023-11" db="EMBL/GenBank/DDBJ databases">
        <authorList>
            <person name="Hedman E."/>
            <person name="Englund M."/>
            <person name="Stromberg M."/>
            <person name="Nyberg Akerstrom W."/>
            <person name="Nylinder S."/>
            <person name="Jareborg N."/>
            <person name="Kallberg Y."/>
            <person name="Kronander E."/>
        </authorList>
    </citation>
    <scope>NUCLEOTIDE SEQUENCE [LARGE SCALE GENOMIC DNA]</scope>
</reference>
<dbReference type="GO" id="GO:0005634">
    <property type="term" value="C:nucleus"/>
    <property type="evidence" value="ECO:0007669"/>
    <property type="project" value="UniProtKB-SubCell"/>
</dbReference>
<dbReference type="AlphaFoldDB" id="A0AAV1L152"/>